<gene>
    <name evidence="5" type="ORF">FOM92_13945</name>
</gene>
<dbReference type="AlphaFoldDB" id="A0A553WBZ5"/>
<evidence type="ECO:0000256" key="2">
    <source>
        <dbReference type="ARBA" id="ARBA00019992"/>
    </source>
</evidence>
<proteinExistence type="inferred from homology"/>
<reference evidence="5 6" key="1">
    <citation type="submission" date="2019-07" db="EMBL/GenBank/DDBJ databases">
        <authorList>
            <person name="Park M."/>
        </authorList>
    </citation>
    <scope>NUCLEOTIDE SEQUENCE [LARGE SCALE GENOMIC DNA]</scope>
    <source>
        <strain evidence="5 6">KCTC32445</strain>
    </source>
</reference>
<accession>A0A553WBZ5</accession>
<keyword evidence="3" id="KW-0677">Repeat</keyword>
<dbReference type="EMBL" id="VKKU01000002">
    <property type="protein sequence ID" value="TSB02207.1"/>
    <property type="molecule type" value="Genomic_DNA"/>
</dbReference>
<protein>
    <recommendedName>
        <fullName evidence="2">Tetratricopeptide repeat protein 38</fullName>
    </recommendedName>
</protein>
<comment type="caution">
    <text evidence="5">The sequence shown here is derived from an EMBL/GenBank/DDBJ whole genome shotgun (WGS) entry which is preliminary data.</text>
</comment>
<evidence type="ECO:0000313" key="5">
    <source>
        <dbReference type="EMBL" id="TSB02207.1"/>
    </source>
</evidence>
<evidence type="ECO:0000256" key="1">
    <source>
        <dbReference type="ARBA" id="ARBA00005857"/>
    </source>
</evidence>
<evidence type="ECO:0000256" key="4">
    <source>
        <dbReference type="ARBA" id="ARBA00022803"/>
    </source>
</evidence>
<name>A0A553WBZ5_9SPHN</name>
<dbReference type="InterPro" id="IPR033891">
    <property type="entry name" value="TTC38"/>
</dbReference>
<dbReference type="Gene3D" id="1.25.40.10">
    <property type="entry name" value="Tetratricopeptide repeat domain"/>
    <property type="match status" value="1"/>
</dbReference>
<dbReference type="InterPro" id="IPR011990">
    <property type="entry name" value="TPR-like_helical_dom_sf"/>
</dbReference>
<comment type="similarity">
    <text evidence="1">Belongs to the TTC38 family.</text>
</comment>
<dbReference type="RefSeq" id="WP_143777425.1">
    <property type="nucleotide sequence ID" value="NZ_VKKU01000002.1"/>
</dbReference>
<dbReference type="SUPFAM" id="SSF48452">
    <property type="entry name" value="TPR-like"/>
    <property type="match status" value="1"/>
</dbReference>
<keyword evidence="4" id="KW-0802">TPR repeat</keyword>
<sequence length="407" mass="44842">MNEEYTYLPITTCSPTAALAIHAFAEELLSHGAGARVIFDAVAADPECALAQAYAAAIYLTQMTREGQVQAAPHIVTALSNIAFCSRREIDTINAIAAWGQGDERTAITKLRNVVEGSPHDVVAAKLCQILELNDADYVGMLRTSGMAAAVEGRCGYALGLHAFALEQSGHSEVALRFARRALELNADRDPWAQHALAHALLSMDQMIEARAFLHSVSHGWDRCSSFMLTHNWWHLALIELELGNKTAALQIFDEKVWGVRKGHAQDQINAISLLFRLEMQGFHSAQRWADIADHVEGRETEGINRFLDLHYLIALTQSKRTDAADRLVAHLQSNRVAGALARGILAYAYGEYREAAAAFAPAFHHLDELGGSNIQRELFEQIFADSVRKSTCNITRAVHEQHRVAA</sequence>
<dbReference type="OrthoDB" id="9815900at2"/>
<dbReference type="PANTHER" id="PTHR16263">
    <property type="entry name" value="TETRATRICOPEPTIDE REPEAT PROTEIN 38"/>
    <property type="match status" value="1"/>
</dbReference>
<evidence type="ECO:0000313" key="6">
    <source>
        <dbReference type="Proteomes" id="UP000320160"/>
    </source>
</evidence>
<dbReference type="Proteomes" id="UP000320160">
    <property type="component" value="Unassembled WGS sequence"/>
</dbReference>
<evidence type="ECO:0000256" key="3">
    <source>
        <dbReference type="ARBA" id="ARBA00022737"/>
    </source>
</evidence>
<dbReference type="PANTHER" id="PTHR16263:SF4">
    <property type="entry name" value="TETRATRICOPEPTIDE REPEAT PROTEIN 38"/>
    <property type="match status" value="1"/>
</dbReference>
<keyword evidence="6" id="KW-1185">Reference proteome</keyword>
<organism evidence="5 6">
    <name type="scientific">Sphingorhabdus contaminans</name>
    <dbReference type="NCBI Taxonomy" id="1343899"/>
    <lineage>
        <taxon>Bacteria</taxon>
        <taxon>Pseudomonadati</taxon>
        <taxon>Pseudomonadota</taxon>
        <taxon>Alphaproteobacteria</taxon>
        <taxon>Sphingomonadales</taxon>
        <taxon>Sphingomonadaceae</taxon>
        <taxon>Sphingorhabdus</taxon>
    </lineage>
</organism>